<dbReference type="AlphaFoldDB" id="A0A8A9WMQ9"/>
<dbReference type="GO" id="GO:0006120">
    <property type="term" value="P:mitochondrial electron transport, NADH to ubiquinone"/>
    <property type="evidence" value="ECO:0007669"/>
    <property type="project" value="InterPro"/>
</dbReference>
<dbReference type="PANTHER" id="PTHR46552">
    <property type="entry name" value="NADH-UBIQUINONE OXIDOREDUCTASE CHAIN 2"/>
    <property type="match status" value="1"/>
</dbReference>
<organism evidence="20">
    <name type="scientific">Taeniothrips tigris</name>
    <dbReference type="NCBI Taxonomy" id="2824824"/>
    <lineage>
        <taxon>Eukaryota</taxon>
        <taxon>Metazoa</taxon>
        <taxon>Ecdysozoa</taxon>
        <taxon>Arthropoda</taxon>
        <taxon>Hexapoda</taxon>
        <taxon>Insecta</taxon>
        <taxon>Pterygota</taxon>
        <taxon>Neoptera</taxon>
        <taxon>Paraneoptera</taxon>
        <taxon>Thysanoptera</taxon>
        <taxon>Terebrantia</taxon>
        <taxon>Thripoidea</taxon>
        <taxon>Thripidae</taxon>
        <taxon>Taeniothrips</taxon>
    </lineage>
</organism>
<evidence type="ECO:0000256" key="2">
    <source>
        <dbReference type="ARBA" id="ARBA00004448"/>
    </source>
</evidence>
<feature type="transmembrane region" description="Helical" evidence="18">
    <location>
        <begin position="309"/>
        <end position="325"/>
    </location>
</feature>
<evidence type="ECO:0000256" key="12">
    <source>
        <dbReference type="ARBA" id="ARBA00022989"/>
    </source>
</evidence>
<dbReference type="InterPro" id="IPR050175">
    <property type="entry name" value="Complex_I_Subunit_2"/>
</dbReference>
<evidence type="ECO:0000256" key="10">
    <source>
        <dbReference type="ARBA" id="ARBA00022967"/>
    </source>
</evidence>
<evidence type="ECO:0000256" key="4">
    <source>
        <dbReference type="ARBA" id="ARBA00012944"/>
    </source>
</evidence>
<keyword evidence="14 18" id="KW-0830">Ubiquinone</keyword>
<evidence type="ECO:0000256" key="7">
    <source>
        <dbReference type="ARBA" id="ARBA00022660"/>
    </source>
</evidence>
<dbReference type="Pfam" id="PF00361">
    <property type="entry name" value="Proton_antipo_M"/>
    <property type="match status" value="1"/>
</dbReference>
<keyword evidence="9 18" id="KW-0999">Mitochondrion inner membrane</keyword>
<evidence type="ECO:0000313" key="20">
    <source>
        <dbReference type="EMBL" id="QTT60735.1"/>
    </source>
</evidence>
<feature type="transmembrane region" description="Helical" evidence="18">
    <location>
        <begin position="59"/>
        <end position="79"/>
    </location>
</feature>
<keyword evidence="15 18" id="KW-0496">Mitochondrion</keyword>
<keyword evidence="11 18" id="KW-0249">Electron transport</keyword>
<protein>
    <recommendedName>
        <fullName evidence="5 18">NADH-ubiquinone oxidoreductase chain 2</fullName>
        <ecNumber evidence="4 18">7.1.1.2</ecNumber>
    </recommendedName>
</protein>
<feature type="transmembrane region" description="Helical" evidence="18">
    <location>
        <begin position="145"/>
        <end position="164"/>
    </location>
</feature>
<dbReference type="GO" id="GO:0005743">
    <property type="term" value="C:mitochondrial inner membrane"/>
    <property type="evidence" value="ECO:0007669"/>
    <property type="project" value="UniProtKB-SubCell"/>
</dbReference>
<keyword evidence="16 18" id="KW-0472">Membrane</keyword>
<comment type="similarity">
    <text evidence="3 18">Belongs to the complex I subunit 2 family.</text>
</comment>
<keyword evidence="10 18" id="KW-1278">Translocase</keyword>
<keyword evidence="13 18" id="KW-0520">NAD</keyword>
<comment type="subcellular location">
    <subcellularLocation>
        <location evidence="2 18">Mitochondrion inner membrane</location>
        <topology evidence="2 18">Multi-pass membrane protein</topology>
    </subcellularLocation>
</comment>
<evidence type="ECO:0000256" key="9">
    <source>
        <dbReference type="ARBA" id="ARBA00022792"/>
    </source>
</evidence>
<comment type="catalytic activity">
    <reaction evidence="17 18">
        <text>a ubiquinone + NADH + 5 H(+)(in) = a ubiquinol + NAD(+) + 4 H(+)(out)</text>
        <dbReference type="Rhea" id="RHEA:29091"/>
        <dbReference type="Rhea" id="RHEA-COMP:9565"/>
        <dbReference type="Rhea" id="RHEA-COMP:9566"/>
        <dbReference type="ChEBI" id="CHEBI:15378"/>
        <dbReference type="ChEBI" id="CHEBI:16389"/>
        <dbReference type="ChEBI" id="CHEBI:17976"/>
        <dbReference type="ChEBI" id="CHEBI:57540"/>
        <dbReference type="ChEBI" id="CHEBI:57945"/>
        <dbReference type="EC" id="7.1.1.2"/>
    </reaction>
</comment>
<evidence type="ECO:0000256" key="14">
    <source>
        <dbReference type="ARBA" id="ARBA00023075"/>
    </source>
</evidence>
<keyword evidence="7 18" id="KW-0679">Respiratory chain</keyword>
<dbReference type="EMBL" id="MW751816">
    <property type="protein sequence ID" value="QTT60735.1"/>
    <property type="molecule type" value="Genomic_DNA"/>
</dbReference>
<proteinExistence type="inferred from homology"/>
<evidence type="ECO:0000256" key="3">
    <source>
        <dbReference type="ARBA" id="ARBA00007012"/>
    </source>
</evidence>
<comment type="function">
    <text evidence="1">Core subunit of the mitochondrial membrane respiratory chain NADH dehydrogenase (Complex I) that is believed to belong to the minimal assembly required for catalysis. Complex I functions in the transfer of electrons from NADH to the respiratory chain. The immediate electron acceptor for the enzyme is believed to be ubiquinone.</text>
</comment>
<dbReference type="EC" id="7.1.1.2" evidence="4 18"/>
<accession>A0A8A9WMQ9</accession>
<evidence type="ECO:0000256" key="5">
    <source>
        <dbReference type="ARBA" id="ARBA00021008"/>
    </source>
</evidence>
<evidence type="ECO:0000256" key="17">
    <source>
        <dbReference type="ARBA" id="ARBA00049551"/>
    </source>
</evidence>
<evidence type="ECO:0000256" key="13">
    <source>
        <dbReference type="ARBA" id="ARBA00023027"/>
    </source>
</evidence>
<evidence type="ECO:0000256" key="6">
    <source>
        <dbReference type="ARBA" id="ARBA00022448"/>
    </source>
</evidence>
<evidence type="ECO:0000259" key="19">
    <source>
        <dbReference type="Pfam" id="PF00361"/>
    </source>
</evidence>
<evidence type="ECO:0000256" key="8">
    <source>
        <dbReference type="ARBA" id="ARBA00022692"/>
    </source>
</evidence>
<dbReference type="PANTHER" id="PTHR46552:SF1">
    <property type="entry name" value="NADH-UBIQUINONE OXIDOREDUCTASE CHAIN 2"/>
    <property type="match status" value="1"/>
</dbReference>
<keyword evidence="8 18" id="KW-0812">Transmembrane</keyword>
<gene>
    <name evidence="20" type="primary">nad2</name>
</gene>
<evidence type="ECO:0000256" key="11">
    <source>
        <dbReference type="ARBA" id="ARBA00022982"/>
    </source>
</evidence>
<sequence length="326" mass="38736">MKNILIQKLIFMMLLIMSIIMCLSSNSFLGIWMSMEINMFSFISIMSMNQTIKNEKSTMVYFLIQSISSTMILMSILYMHMNMNFLELMKFFLMMSIFTKLGLFPFYSWMIMTIEGMTWNTCFIMLTMQKIIPLVSLMMMTHKKLIMIFSLTSMMISSMKGLTMFSLRKIMGFSSMNHLSIMLMSLMLSKKLFKLYFLIYSFMTFSLTKIMKNFEMNFLFQSMNLYKFNKINNLILITLIMSMAGIPPFLGFMPKMLVIMKMMEMKMIFLTSFILILNTLSTYFYMRMMLTNLMMNLNSNKLKKKEKNNKFPLFIMLTPIMIMFMM</sequence>
<keyword evidence="12 18" id="KW-1133">Transmembrane helix</keyword>
<evidence type="ECO:0000256" key="18">
    <source>
        <dbReference type="RuleBase" id="RU003403"/>
    </source>
</evidence>
<comment type="function">
    <text evidence="18">Core subunit of the mitochondrial membrane respiratory chain NADH dehydrogenase (Complex I) which catalyzes electron transfer from NADH through the respiratory chain, using ubiquinone as an electron acceptor. Essential for the catalytic activity and assembly of complex I.</text>
</comment>
<name>A0A8A9WMQ9_9NEOP</name>
<evidence type="ECO:0000256" key="15">
    <source>
        <dbReference type="ARBA" id="ARBA00023128"/>
    </source>
</evidence>
<dbReference type="InterPro" id="IPR001750">
    <property type="entry name" value="ND/Mrp_TM"/>
</dbReference>
<reference evidence="20" key="1">
    <citation type="submission" date="2021-03" db="EMBL/GenBank/DDBJ databases">
        <title>Mitogenome of Taeniothrips tigris.</title>
        <authorList>
            <person name="Kumar V."/>
            <person name="Tyagi K."/>
            <person name="Pakrashi A."/>
            <person name="Chandra K."/>
        </authorList>
    </citation>
    <scope>NUCLEOTIDE SEQUENCE</scope>
</reference>
<feature type="transmembrane region" description="Helical" evidence="18">
    <location>
        <begin position="9"/>
        <end position="32"/>
    </location>
</feature>
<keyword evidence="6" id="KW-0813">Transport</keyword>
<feature type="transmembrane region" description="Helical" evidence="18">
    <location>
        <begin position="231"/>
        <end position="253"/>
    </location>
</feature>
<evidence type="ECO:0000256" key="16">
    <source>
        <dbReference type="ARBA" id="ARBA00023136"/>
    </source>
</evidence>
<dbReference type="GO" id="GO:0008137">
    <property type="term" value="F:NADH dehydrogenase (ubiquinone) activity"/>
    <property type="evidence" value="ECO:0007669"/>
    <property type="project" value="UniProtKB-EC"/>
</dbReference>
<dbReference type="InterPro" id="IPR003917">
    <property type="entry name" value="NADH_UbQ_OxRdtase_chain2"/>
</dbReference>
<feature type="transmembrane region" description="Helical" evidence="18">
    <location>
        <begin position="265"/>
        <end position="286"/>
    </location>
</feature>
<dbReference type="PRINTS" id="PR01436">
    <property type="entry name" value="NADHDHGNASE2"/>
</dbReference>
<geneLocation type="mitochondrion" evidence="20"/>
<feature type="transmembrane region" description="Helical" evidence="18">
    <location>
        <begin position="195"/>
        <end position="211"/>
    </location>
</feature>
<evidence type="ECO:0000256" key="1">
    <source>
        <dbReference type="ARBA" id="ARBA00003257"/>
    </source>
</evidence>
<feature type="domain" description="NADH:quinone oxidoreductase/Mrp antiporter transmembrane" evidence="19">
    <location>
        <begin position="25"/>
        <end position="278"/>
    </location>
</feature>